<dbReference type="PANTHER" id="PTHR42765:SF1">
    <property type="entry name" value="ISOLEUCINE--TRNA LIGASE, MITOCHONDRIAL"/>
    <property type="match status" value="1"/>
</dbReference>
<dbReference type="GO" id="GO:0006428">
    <property type="term" value="P:isoleucyl-tRNA aminoacylation"/>
    <property type="evidence" value="ECO:0007669"/>
    <property type="project" value="TreeGrafter"/>
</dbReference>
<evidence type="ECO:0000256" key="1">
    <source>
        <dbReference type="ARBA" id="ARBA00022490"/>
    </source>
</evidence>
<reference evidence="8" key="1">
    <citation type="submission" date="2018-05" db="EMBL/GenBank/DDBJ databases">
        <authorList>
            <person name="Lanie J.A."/>
            <person name="Ng W.-L."/>
            <person name="Kazmierczak K.M."/>
            <person name="Andrzejewski T.M."/>
            <person name="Davidsen T.M."/>
            <person name="Wayne K.J."/>
            <person name="Tettelin H."/>
            <person name="Glass J.I."/>
            <person name="Rusch D."/>
            <person name="Podicherti R."/>
            <person name="Tsui H.-C.T."/>
            <person name="Winkler M.E."/>
        </authorList>
    </citation>
    <scope>NUCLEOTIDE SEQUENCE</scope>
</reference>
<dbReference type="GO" id="GO:0005829">
    <property type="term" value="C:cytosol"/>
    <property type="evidence" value="ECO:0007669"/>
    <property type="project" value="TreeGrafter"/>
</dbReference>
<keyword evidence="5" id="KW-0648">Protein biosynthesis</keyword>
<dbReference type="PANTHER" id="PTHR42765">
    <property type="entry name" value="SOLEUCYL-TRNA SYNTHETASE"/>
    <property type="match status" value="1"/>
</dbReference>
<evidence type="ECO:0000256" key="4">
    <source>
        <dbReference type="ARBA" id="ARBA00022840"/>
    </source>
</evidence>
<dbReference type="PROSITE" id="PS00178">
    <property type="entry name" value="AA_TRNA_LIGASE_I"/>
    <property type="match status" value="1"/>
</dbReference>
<keyword evidence="1" id="KW-0963">Cytoplasm</keyword>
<name>A0A383AWK7_9ZZZZ</name>
<evidence type="ECO:0000256" key="5">
    <source>
        <dbReference type="ARBA" id="ARBA00022917"/>
    </source>
</evidence>
<dbReference type="InterPro" id="IPR050081">
    <property type="entry name" value="Ile-tRNA_ligase"/>
</dbReference>
<evidence type="ECO:0000259" key="7">
    <source>
        <dbReference type="Pfam" id="PF00133"/>
    </source>
</evidence>
<keyword evidence="2" id="KW-0436">Ligase</keyword>
<dbReference type="Gene3D" id="3.40.50.620">
    <property type="entry name" value="HUPs"/>
    <property type="match status" value="1"/>
</dbReference>
<protein>
    <recommendedName>
        <fullName evidence="7">Aminoacyl-tRNA synthetase class Ia domain-containing protein</fullName>
    </recommendedName>
</protein>
<keyword evidence="4" id="KW-0067">ATP-binding</keyword>
<dbReference type="GO" id="GO:0005524">
    <property type="term" value="F:ATP binding"/>
    <property type="evidence" value="ECO:0007669"/>
    <property type="project" value="UniProtKB-KW"/>
</dbReference>
<feature type="non-terminal residue" evidence="8">
    <location>
        <position position="220"/>
    </location>
</feature>
<keyword evidence="6" id="KW-0030">Aminoacyl-tRNA synthetase</keyword>
<dbReference type="Pfam" id="PF00133">
    <property type="entry name" value="tRNA-synt_1"/>
    <property type="match status" value="1"/>
</dbReference>
<gene>
    <name evidence="8" type="ORF">METZ01_LOCUS464419</name>
</gene>
<organism evidence="8">
    <name type="scientific">marine metagenome</name>
    <dbReference type="NCBI Taxonomy" id="408172"/>
    <lineage>
        <taxon>unclassified sequences</taxon>
        <taxon>metagenomes</taxon>
        <taxon>ecological metagenomes</taxon>
    </lineage>
</organism>
<evidence type="ECO:0000256" key="2">
    <source>
        <dbReference type="ARBA" id="ARBA00022598"/>
    </source>
</evidence>
<accession>A0A383AWK7</accession>
<dbReference type="EMBL" id="UINC01195142">
    <property type="protein sequence ID" value="SVE11565.1"/>
    <property type="molecule type" value="Genomic_DNA"/>
</dbReference>
<dbReference type="FunFam" id="3.40.50.620:FF:000092">
    <property type="entry name" value="Isoleucine--tRNA ligase"/>
    <property type="match status" value="1"/>
</dbReference>
<proteinExistence type="predicted"/>
<dbReference type="InterPro" id="IPR014729">
    <property type="entry name" value="Rossmann-like_a/b/a_fold"/>
</dbReference>
<dbReference type="AlphaFoldDB" id="A0A383AWK7"/>
<evidence type="ECO:0000256" key="6">
    <source>
        <dbReference type="ARBA" id="ARBA00023146"/>
    </source>
</evidence>
<evidence type="ECO:0000313" key="8">
    <source>
        <dbReference type="EMBL" id="SVE11565.1"/>
    </source>
</evidence>
<dbReference type="GO" id="GO:0004822">
    <property type="term" value="F:isoleucine-tRNA ligase activity"/>
    <property type="evidence" value="ECO:0007669"/>
    <property type="project" value="TreeGrafter"/>
</dbReference>
<dbReference type="InterPro" id="IPR001412">
    <property type="entry name" value="aa-tRNA-synth_I_CS"/>
</dbReference>
<feature type="domain" description="Aminoacyl-tRNA synthetase class Ia" evidence="7">
    <location>
        <begin position="30"/>
        <end position="207"/>
    </location>
</feature>
<dbReference type="SUPFAM" id="SSF52374">
    <property type="entry name" value="Nucleotidylyl transferase"/>
    <property type="match status" value="1"/>
</dbReference>
<keyword evidence="3" id="KW-0547">Nucleotide-binding</keyword>
<evidence type="ECO:0000256" key="3">
    <source>
        <dbReference type="ARBA" id="ARBA00022741"/>
    </source>
</evidence>
<dbReference type="InterPro" id="IPR002300">
    <property type="entry name" value="aa-tRNA-synth_Ia"/>
</dbReference>
<sequence>MSAKLKDTLNLPQTGFPMRANLVEREPLRLEHWSGLGLYDRLQEKNAEEESFVLHDGPPFTNGDVHMGTALNKTLKDVIVRYKGARGFRVPYVPGWDCHGLPIEHKVSKSLRDQGKGVEPLELRRACREFSEGFIEKQRGQFQRLGVLADWGREYRTMNPAYEASILRTFAEFVDKELVYRSKKPVYWSIPCRTALAEAEVEYKDHVSPAVHVRFRVRES</sequence>